<dbReference type="EMBL" id="BHVY01000004">
    <property type="protein sequence ID" value="GIJ86885.1"/>
    <property type="molecule type" value="Genomic_DNA"/>
</dbReference>
<feature type="region of interest" description="Disordered" evidence="1">
    <location>
        <begin position="59"/>
        <end position="177"/>
    </location>
</feature>
<organism evidence="2 3">
    <name type="scientific">Aspergillus pseudoviridinutans</name>
    <dbReference type="NCBI Taxonomy" id="1517512"/>
    <lineage>
        <taxon>Eukaryota</taxon>
        <taxon>Fungi</taxon>
        <taxon>Dikarya</taxon>
        <taxon>Ascomycota</taxon>
        <taxon>Pezizomycotina</taxon>
        <taxon>Eurotiomycetes</taxon>
        <taxon>Eurotiomycetidae</taxon>
        <taxon>Eurotiales</taxon>
        <taxon>Aspergillaceae</taxon>
        <taxon>Aspergillus</taxon>
        <taxon>Aspergillus subgen. Fumigati</taxon>
    </lineage>
</organism>
<evidence type="ECO:0000313" key="2">
    <source>
        <dbReference type="EMBL" id="GIJ86885.1"/>
    </source>
</evidence>
<evidence type="ECO:0000256" key="1">
    <source>
        <dbReference type="SAM" id="MobiDB-lite"/>
    </source>
</evidence>
<dbReference type="RefSeq" id="XP_043157631.1">
    <property type="nucleotide sequence ID" value="XM_043301696.1"/>
</dbReference>
<dbReference type="Proteomes" id="UP001043456">
    <property type="component" value="Unassembled WGS sequence"/>
</dbReference>
<dbReference type="OrthoDB" id="7873042at2759"/>
<name>A0A9P3B9W2_9EURO</name>
<gene>
    <name evidence="2" type="ORF">Asppvi_005783</name>
</gene>
<reference evidence="2 3" key="1">
    <citation type="submission" date="2018-10" db="EMBL/GenBank/DDBJ databases">
        <title>Pan-genome distribution and transcriptional activeness of fungal secondary metabolism genes in Aspergillus section Fumigati.</title>
        <authorList>
            <person name="Takahashi H."/>
            <person name="Umemura M."/>
            <person name="Ninomiya A."/>
            <person name="Kusuya Y."/>
            <person name="Urayama S."/>
            <person name="Shimizu M."/>
            <person name="Watanabe A."/>
            <person name="Kamei K."/>
            <person name="Yaguchi T."/>
            <person name="Hagiwara D."/>
        </authorList>
    </citation>
    <scope>NUCLEOTIDE SEQUENCE [LARGE SCALE GENOMIC DNA]</scope>
    <source>
        <strain evidence="2 3">IFM 55266</strain>
    </source>
</reference>
<comment type="caution">
    <text evidence="2">The sequence shown here is derived from an EMBL/GenBank/DDBJ whole genome shotgun (WGS) entry which is preliminary data.</text>
</comment>
<sequence>MSSLYKCTSCNELIQAMKARLSCASCVPRITLCANCYVVQNYPPQHQDDPSHEISLYAHSGFIPAPPPPPPRSQSVRSPYCPPRRRPVSVSNRDSDVPPRKPPRPTNPESRNEERVEDTVPVSPMPMKSAFQGPPPEAKSEAEAEKSVPTIPYASRPVLKSPSLESTEPSPHPPDPYSSTSWIPLFTEDMKPSASFMRLIEELFSHLDPQRTGYLSPEAVSEYVDVCGAPPSHNVWKTSRAKNPQYGYDMADRELADHFTAYAVDFALRPRTPPKTPVNSPLDPLSYLPAAQRSVISLFMPAQSTSANSLSGGQKPMLSFRGWTDLTICGVLLNPSASWGQLNRAMQAFQLPIWREWGDIPRDMLPLAPYQPEVERVRVLLEGARLSAEQEVDAVHARLKLEQKGRQNALSLLDDRVWVRR</sequence>
<accession>A0A9P3B9W2</accession>
<protein>
    <recommendedName>
        <fullName evidence="4">EF-hand domain-containing protein</fullName>
    </recommendedName>
</protein>
<dbReference type="GeneID" id="67004394"/>
<dbReference type="AlphaFoldDB" id="A0A9P3B9W2"/>
<keyword evidence="3" id="KW-1185">Reference proteome</keyword>
<proteinExistence type="predicted"/>
<evidence type="ECO:0000313" key="3">
    <source>
        <dbReference type="Proteomes" id="UP001043456"/>
    </source>
</evidence>
<evidence type="ECO:0008006" key="4">
    <source>
        <dbReference type="Google" id="ProtNLM"/>
    </source>
</evidence>